<comment type="subcellular location">
    <subcellularLocation>
        <location evidence="1">Mitochondrion</location>
    </subcellularLocation>
</comment>
<dbReference type="Pfam" id="PF05347">
    <property type="entry name" value="Complex1_LYR"/>
    <property type="match status" value="1"/>
</dbReference>
<evidence type="ECO:0000313" key="5">
    <source>
        <dbReference type="Proteomes" id="UP000794436"/>
    </source>
</evidence>
<proteinExistence type="predicted"/>
<dbReference type="GO" id="GO:0034553">
    <property type="term" value="P:mitochondrial respiratory chain complex II assembly"/>
    <property type="evidence" value="ECO:0007669"/>
    <property type="project" value="TreeGrafter"/>
</dbReference>
<evidence type="ECO:0000256" key="1">
    <source>
        <dbReference type="ARBA" id="ARBA00004173"/>
    </source>
</evidence>
<dbReference type="OrthoDB" id="275715at2759"/>
<comment type="caution">
    <text evidence="4">The sequence shown here is derived from an EMBL/GenBank/DDBJ whole genome shotgun (WGS) entry which is preliminary data.</text>
</comment>
<accession>A0A8K1CUC3</accession>
<dbReference type="PANTHER" id="PTHR13675">
    <property type="entry name" value="LYR MOTIF-CONTAINING PROTEIN 2"/>
    <property type="match status" value="1"/>
</dbReference>
<name>A0A8K1CUC3_PYTOL</name>
<evidence type="ECO:0000259" key="3">
    <source>
        <dbReference type="Pfam" id="PF05347"/>
    </source>
</evidence>
<dbReference type="EMBL" id="SPLM01000001">
    <property type="protein sequence ID" value="TMW69394.1"/>
    <property type="molecule type" value="Genomic_DNA"/>
</dbReference>
<gene>
    <name evidence="4" type="ORF">Poli38472_001550</name>
</gene>
<dbReference type="InterPro" id="IPR008011">
    <property type="entry name" value="Complex1_LYR_dom"/>
</dbReference>
<dbReference type="Proteomes" id="UP000794436">
    <property type="component" value="Unassembled WGS sequence"/>
</dbReference>
<organism evidence="4 5">
    <name type="scientific">Pythium oligandrum</name>
    <name type="common">Mycoparasitic fungus</name>
    <dbReference type="NCBI Taxonomy" id="41045"/>
    <lineage>
        <taxon>Eukaryota</taxon>
        <taxon>Sar</taxon>
        <taxon>Stramenopiles</taxon>
        <taxon>Oomycota</taxon>
        <taxon>Peronosporomycetes</taxon>
        <taxon>Pythiales</taxon>
        <taxon>Pythiaceae</taxon>
        <taxon>Pythium</taxon>
    </lineage>
</organism>
<keyword evidence="5" id="KW-1185">Reference proteome</keyword>
<reference evidence="4" key="1">
    <citation type="submission" date="2019-03" db="EMBL/GenBank/DDBJ databases">
        <title>Long read genome sequence of the mycoparasitic Pythium oligandrum ATCC 38472 isolated from sugarbeet rhizosphere.</title>
        <authorList>
            <person name="Gaulin E."/>
        </authorList>
    </citation>
    <scope>NUCLEOTIDE SEQUENCE</scope>
    <source>
        <strain evidence="4">ATCC 38472_TT</strain>
    </source>
</reference>
<evidence type="ECO:0000256" key="2">
    <source>
        <dbReference type="ARBA" id="ARBA00023128"/>
    </source>
</evidence>
<dbReference type="GO" id="GO:0005739">
    <property type="term" value="C:mitochondrion"/>
    <property type="evidence" value="ECO:0007669"/>
    <property type="project" value="UniProtKB-SubCell"/>
</dbReference>
<sequence>MSKMALKTDVLRVYRACLRSARKCPAWEQREMMKTYVRLKFRDQVQLKDETQIRRLLADAKEELEQMEYYHSVYAAKQREKEERDRQMASVVSTLSSEMQSAFVNALCPSCGTEYSPPQAKFCSNCGVKRT</sequence>
<dbReference type="AlphaFoldDB" id="A0A8K1CUC3"/>
<keyword evidence="2" id="KW-0496">Mitochondrion</keyword>
<feature type="domain" description="Complex 1 LYR protein" evidence="3">
    <location>
        <begin position="9"/>
        <end position="66"/>
    </location>
</feature>
<dbReference type="PANTHER" id="PTHR13675:SF5">
    <property type="entry name" value="SUCCINATE DEHYDROGENASE ASSEMBLY FACTOR 1B, MITOCHONDRIAL"/>
    <property type="match status" value="1"/>
</dbReference>
<evidence type="ECO:0000313" key="4">
    <source>
        <dbReference type="EMBL" id="TMW69394.1"/>
    </source>
</evidence>
<protein>
    <recommendedName>
        <fullName evidence="3">Complex 1 LYR protein domain-containing protein</fullName>
    </recommendedName>
</protein>